<dbReference type="PANTHER" id="PTHR45527">
    <property type="entry name" value="NONRIBOSOMAL PEPTIDE SYNTHETASE"/>
    <property type="match status" value="1"/>
</dbReference>
<evidence type="ECO:0000259" key="1">
    <source>
        <dbReference type="Pfam" id="PF00668"/>
    </source>
</evidence>
<dbReference type="GO" id="GO:0044550">
    <property type="term" value="P:secondary metabolite biosynthetic process"/>
    <property type="evidence" value="ECO:0007669"/>
    <property type="project" value="TreeGrafter"/>
</dbReference>
<protein>
    <submittedName>
        <fullName evidence="2">Condensation domain-containing protein</fullName>
    </submittedName>
</protein>
<dbReference type="GO" id="GO:0008610">
    <property type="term" value="P:lipid biosynthetic process"/>
    <property type="evidence" value="ECO:0007669"/>
    <property type="project" value="UniProtKB-ARBA"/>
</dbReference>
<organism evidence="2">
    <name type="scientific">Streptomyces sp. NBC_00008</name>
    <dbReference type="NCBI Taxonomy" id="2903610"/>
    <lineage>
        <taxon>Bacteria</taxon>
        <taxon>Bacillati</taxon>
        <taxon>Actinomycetota</taxon>
        <taxon>Actinomycetes</taxon>
        <taxon>Kitasatosporales</taxon>
        <taxon>Streptomycetaceae</taxon>
        <taxon>Streptomyces</taxon>
    </lineage>
</organism>
<feature type="domain" description="Condensation" evidence="1">
    <location>
        <begin position="10"/>
        <end position="287"/>
    </location>
</feature>
<dbReference type="Gene3D" id="3.30.559.30">
    <property type="entry name" value="Nonribosomal peptide synthetase, condensation domain"/>
    <property type="match status" value="1"/>
</dbReference>
<proteinExistence type="predicted"/>
<dbReference type="Pfam" id="PF00668">
    <property type="entry name" value="Condensation"/>
    <property type="match status" value="1"/>
</dbReference>
<dbReference type="GO" id="GO:0043041">
    <property type="term" value="P:amino acid activation for nonribosomal peptide biosynthetic process"/>
    <property type="evidence" value="ECO:0007669"/>
    <property type="project" value="TreeGrafter"/>
</dbReference>
<dbReference type="InterPro" id="IPR001242">
    <property type="entry name" value="Condensation_dom"/>
</dbReference>
<accession>A0AAU2W3Z1</accession>
<dbReference type="PANTHER" id="PTHR45527:SF1">
    <property type="entry name" value="FATTY ACID SYNTHASE"/>
    <property type="match status" value="1"/>
</dbReference>
<dbReference type="InterPro" id="IPR023213">
    <property type="entry name" value="CAT-like_dom_sf"/>
</dbReference>
<sequence>MVDVCPLDASTDLPAVMGALARLLERHESLRTCLRDREDGPQQYVTRSGALALFVHEITQKADDEAVRHLVADLARPAFTPTELPLRAAVLRRDGVPTTLVLVVSHLAVDGWSMALVREEVRALLAGVEPPPLAQQPTDRARYEASPEARGREQAALAHWNSTVLNLPRVWLEGLPRSPAADDLVCSKIDSHAVATAAAHLAARYKVTPSMVVQAGIALALGLDRGETDIGVRLIVATRYTAETARFVGPLNQNALLRIALRDEGLADFFTRVRVAALQALSASEYDPVTLEDLVGAVSARRGFRGDGYCFINDVTGYLAPDTPAPHYGRTLTAPTSITDVPPPADPKGANLFLYVHELEPRARLSVIAHRAFLAPGSTAEFLGDVEWLLTTAARTDAGPGKLARAHALRRSTPPG</sequence>
<gene>
    <name evidence="2" type="ORF">OG398_36630</name>
</gene>
<evidence type="ECO:0000313" key="2">
    <source>
        <dbReference type="EMBL" id="WTW73374.1"/>
    </source>
</evidence>
<name>A0AAU2W3Z1_9ACTN</name>
<dbReference type="GO" id="GO:0031177">
    <property type="term" value="F:phosphopantetheine binding"/>
    <property type="evidence" value="ECO:0007669"/>
    <property type="project" value="TreeGrafter"/>
</dbReference>
<dbReference type="AlphaFoldDB" id="A0AAU2W3Z1"/>
<dbReference type="GO" id="GO:0003824">
    <property type="term" value="F:catalytic activity"/>
    <property type="evidence" value="ECO:0007669"/>
    <property type="project" value="InterPro"/>
</dbReference>
<reference evidence="2" key="1">
    <citation type="submission" date="2022-10" db="EMBL/GenBank/DDBJ databases">
        <title>The complete genomes of actinobacterial strains from the NBC collection.</title>
        <authorList>
            <person name="Joergensen T.S."/>
            <person name="Alvarez Arevalo M."/>
            <person name="Sterndorff E.B."/>
            <person name="Faurdal D."/>
            <person name="Vuksanovic O."/>
            <person name="Mourched A.-S."/>
            <person name="Charusanti P."/>
            <person name="Shaw S."/>
            <person name="Blin K."/>
            <person name="Weber T."/>
        </authorList>
    </citation>
    <scope>NUCLEOTIDE SEQUENCE</scope>
    <source>
        <strain evidence="2">NBC_00008</strain>
    </source>
</reference>
<dbReference type="SUPFAM" id="SSF52777">
    <property type="entry name" value="CoA-dependent acyltransferases"/>
    <property type="match status" value="2"/>
</dbReference>
<dbReference type="Gene3D" id="3.30.559.10">
    <property type="entry name" value="Chloramphenicol acetyltransferase-like domain"/>
    <property type="match status" value="1"/>
</dbReference>
<dbReference type="GO" id="GO:0005737">
    <property type="term" value="C:cytoplasm"/>
    <property type="evidence" value="ECO:0007669"/>
    <property type="project" value="TreeGrafter"/>
</dbReference>
<dbReference type="EMBL" id="CP108313">
    <property type="protein sequence ID" value="WTW73374.1"/>
    <property type="molecule type" value="Genomic_DNA"/>
</dbReference>